<dbReference type="InterPro" id="IPR013123">
    <property type="entry name" value="SpoU_subst-bd"/>
</dbReference>
<dbReference type="NCBIfam" id="TIGR00186">
    <property type="entry name" value="rRNA_methyl_3"/>
    <property type="match status" value="1"/>
</dbReference>
<evidence type="ECO:0000259" key="4">
    <source>
        <dbReference type="SMART" id="SM00967"/>
    </source>
</evidence>
<gene>
    <name evidence="5" type="ORF">GALL_375140</name>
</gene>
<protein>
    <submittedName>
        <fullName evidence="5">Putative TrmH family tRNA/rRNA methyltransferase</fullName>
        <ecNumber evidence="5">2.1.1.-</ecNumber>
    </submittedName>
</protein>
<sequence length="249" mass="26264">MKRDGNELVAGRNSVLEALRAKVPARELLIALKIDVDDRIRESINLALEAKIPMREVPRADLDRASEGAVHQGIILTIPPYEYADLEDLFELAKDEDSAPLLIALDGVTDPRNLGAIIRSAAAFGAHGVVVPERRAANMTASAWKTAAGAASRLPVARVTNLVRAIAKAKEMGCLVIGLDADGDLNLADFKDGADPLMLVIGSEGKGLSRLVGETCDLIVSIPMHSAAESLNASVAASIVLHAVANARV</sequence>
<dbReference type="EMBL" id="MLJW01001020">
    <property type="protein sequence ID" value="OIQ80732.1"/>
    <property type="molecule type" value="Genomic_DNA"/>
</dbReference>
<dbReference type="GO" id="GO:0032259">
    <property type="term" value="P:methylation"/>
    <property type="evidence" value="ECO:0007669"/>
    <property type="project" value="UniProtKB-KW"/>
</dbReference>
<proteinExistence type="inferred from homology"/>
<reference evidence="5" key="1">
    <citation type="submission" date="2016-10" db="EMBL/GenBank/DDBJ databases">
        <title>Sequence of Gallionella enrichment culture.</title>
        <authorList>
            <person name="Poehlein A."/>
            <person name="Muehling M."/>
            <person name="Daniel R."/>
        </authorList>
    </citation>
    <scope>NUCLEOTIDE SEQUENCE</scope>
</reference>
<dbReference type="Pfam" id="PF00588">
    <property type="entry name" value="SpoU_methylase"/>
    <property type="match status" value="1"/>
</dbReference>
<dbReference type="GO" id="GO:0006396">
    <property type="term" value="P:RNA processing"/>
    <property type="evidence" value="ECO:0007669"/>
    <property type="project" value="InterPro"/>
</dbReference>
<dbReference type="InterPro" id="IPR029028">
    <property type="entry name" value="Alpha/beta_knot_MTases"/>
</dbReference>
<evidence type="ECO:0000256" key="1">
    <source>
        <dbReference type="ARBA" id="ARBA00007228"/>
    </source>
</evidence>
<evidence type="ECO:0000256" key="2">
    <source>
        <dbReference type="ARBA" id="ARBA00022603"/>
    </source>
</evidence>
<name>A0A1J5QL91_9ZZZZ</name>
<dbReference type="Gene3D" id="3.30.1330.30">
    <property type="match status" value="1"/>
</dbReference>
<dbReference type="FunFam" id="3.40.1280.10:FF:000008">
    <property type="entry name" value="Group 3 RNA methyltransferase TrmH"/>
    <property type="match status" value="1"/>
</dbReference>
<dbReference type="PANTHER" id="PTHR46429">
    <property type="entry name" value="23S RRNA (GUANOSINE-2'-O-)-METHYLTRANSFERASE RLMB"/>
    <property type="match status" value="1"/>
</dbReference>
<dbReference type="GO" id="GO:0005829">
    <property type="term" value="C:cytosol"/>
    <property type="evidence" value="ECO:0007669"/>
    <property type="project" value="TreeGrafter"/>
</dbReference>
<accession>A0A1J5QL91</accession>
<dbReference type="PANTHER" id="PTHR46429:SF1">
    <property type="entry name" value="23S RRNA (GUANOSINE-2'-O-)-METHYLTRANSFERASE RLMB"/>
    <property type="match status" value="1"/>
</dbReference>
<dbReference type="InterPro" id="IPR004441">
    <property type="entry name" value="rRNA_MeTrfase_TrmH"/>
</dbReference>
<dbReference type="EC" id="2.1.1.-" evidence="5"/>
<feature type="domain" description="RNA 2-O ribose methyltransferase substrate binding" evidence="4">
    <location>
        <begin position="8"/>
        <end position="84"/>
    </location>
</feature>
<comment type="caution">
    <text evidence="5">The sequence shown here is derived from an EMBL/GenBank/DDBJ whole genome shotgun (WGS) entry which is preliminary data.</text>
</comment>
<dbReference type="SUPFAM" id="SSF55315">
    <property type="entry name" value="L30e-like"/>
    <property type="match status" value="1"/>
</dbReference>
<dbReference type="InterPro" id="IPR029026">
    <property type="entry name" value="tRNA_m1G_MTases_N"/>
</dbReference>
<dbReference type="AlphaFoldDB" id="A0A1J5QL91"/>
<keyword evidence="3 5" id="KW-0808">Transferase</keyword>
<keyword evidence="2 5" id="KW-0489">Methyltransferase</keyword>
<evidence type="ECO:0000256" key="3">
    <source>
        <dbReference type="ARBA" id="ARBA00022679"/>
    </source>
</evidence>
<comment type="similarity">
    <text evidence="1">Belongs to the class IV-like SAM-binding methyltransferase superfamily. RNA methyltransferase TrmH family.</text>
</comment>
<dbReference type="Pfam" id="PF08032">
    <property type="entry name" value="SpoU_sub_bind"/>
    <property type="match status" value="1"/>
</dbReference>
<dbReference type="InterPro" id="IPR029064">
    <property type="entry name" value="Ribosomal_eL30-like_sf"/>
</dbReference>
<dbReference type="CDD" id="cd18103">
    <property type="entry name" value="SpoU-like_RlmB"/>
    <property type="match status" value="1"/>
</dbReference>
<evidence type="ECO:0000313" key="5">
    <source>
        <dbReference type="EMBL" id="OIQ80732.1"/>
    </source>
</evidence>
<organism evidence="5">
    <name type="scientific">mine drainage metagenome</name>
    <dbReference type="NCBI Taxonomy" id="410659"/>
    <lineage>
        <taxon>unclassified sequences</taxon>
        <taxon>metagenomes</taxon>
        <taxon>ecological metagenomes</taxon>
    </lineage>
</organism>
<dbReference type="GO" id="GO:0008173">
    <property type="term" value="F:RNA methyltransferase activity"/>
    <property type="evidence" value="ECO:0007669"/>
    <property type="project" value="InterPro"/>
</dbReference>
<dbReference type="GO" id="GO:0003723">
    <property type="term" value="F:RNA binding"/>
    <property type="evidence" value="ECO:0007669"/>
    <property type="project" value="InterPro"/>
</dbReference>
<dbReference type="SUPFAM" id="SSF75217">
    <property type="entry name" value="alpha/beta knot"/>
    <property type="match status" value="1"/>
</dbReference>
<dbReference type="InterPro" id="IPR001537">
    <property type="entry name" value="SpoU_MeTrfase"/>
</dbReference>
<dbReference type="SMART" id="SM00967">
    <property type="entry name" value="SpoU_sub_bind"/>
    <property type="match status" value="1"/>
</dbReference>
<dbReference type="Gene3D" id="3.40.1280.10">
    <property type="match status" value="1"/>
</dbReference>